<dbReference type="FunFam" id="1.10.10.60:FF:000291">
    <property type="entry name" value="ALX homeobox protein 1"/>
    <property type="match status" value="1"/>
</dbReference>
<dbReference type="CDD" id="cd00086">
    <property type="entry name" value="homeodomain"/>
    <property type="match status" value="1"/>
</dbReference>
<dbReference type="PROSITE" id="PS00027">
    <property type="entry name" value="HOMEOBOX_1"/>
    <property type="match status" value="1"/>
</dbReference>
<protein>
    <submittedName>
        <fullName evidence="9">Paired mesoderm homeobox protein 2-like protein</fullName>
    </submittedName>
</protein>
<dbReference type="Pfam" id="PF00046">
    <property type="entry name" value="Homeodomain"/>
    <property type="match status" value="1"/>
</dbReference>
<evidence type="ECO:0000256" key="5">
    <source>
        <dbReference type="PROSITE-ProRule" id="PRU00108"/>
    </source>
</evidence>
<organism evidence="9 10">
    <name type="scientific">Argiope bruennichi</name>
    <name type="common">Wasp spider</name>
    <name type="synonym">Aranea bruennichi</name>
    <dbReference type="NCBI Taxonomy" id="94029"/>
    <lineage>
        <taxon>Eukaryota</taxon>
        <taxon>Metazoa</taxon>
        <taxon>Ecdysozoa</taxon>
        <taxon>Arthropoda</taxon>
        <taxon>Chelicerata</taxon>
        <taxon>Arachnida</taxon>
        <taxon>Araneae</taxon>
        <taxon>Araneomorphae</taxon>
        <taxon>Entelegynae</taxon>
        <taxon>Araneoidea</taxon>
        <taxon>Araneidae</taxon>
        <taxon>Argiope</taxon>
    </lineage>
</organism>
<dbReference type="GO" id="GO:0000977">
    <property type="term" value="F:RNA polymerase II transcription regulatory region sequence-specific DNA binding"/>
    <property type="evidence" value="ECO:0007669"/>
    <property type="project" value="TreeGrafter"/>
</dbReference>
<evidence type="ECO:0000256" key="3">
    <source>
        <dbReference type="ARBA" id="ARBA00023155"/>
    </source>
</evidence>
<dbReference type="SMART" id="SM00389">
    <property type="entry name" value="HOX"/>
    <property type="match status" value="1"/>
</dbReference>
<evidence type="ECO:0000256" key="6">
    <source>
        <dbReference type="RuleBase" id="RU000682"/>
    </source>
</evidence>
<dbReference type="SUPFAM" id="SSF46689">
    <property type="entry name" value="Homeodomain-like"/>
    <property type="match status" value="1"/>
</dbReference>
<dbReference type="GO" id="GO:0000981">
    <property type="term" value="F:DNA-binding transcription factor activity, RNA polymerase II-specific"/>
    <property type="evidence" value="ECO:0007669"/>
    <property type="project" value="InterPro"/>
</dbReference>
<dbReference type="GO" id="GO:0005634">
    <property type="term" value="C:nucleus"/>
    <property type="evidence" value="ECO:0007669"/>
    <property type="project" value="UniProtKB-SubCell"/>
</dbReference>
<dbReference type="Proteomes" id="UP000807504">
    <property type="component" value="Unassembled WGS sequence"/>
</dbReference>
<evidence type="ECO:0000256" key="7">
    <source>
        <dbReference type="SAM" id="MobiDB-lite"/>
    </source>
</evidence>
<keyword evidence="4 5" id="KW-0539">Nucleus</keyword>
<dbReference type="InterPro" id="IPR009057">
    <property type="entry name" value="Homeodomain-like_sf"/>
</dbReference>
<dbReference type="InterPro" id="IPR001356">
    <property type="entry name" value="HD"/>
</dbReference>
<evidence type="ECO:0000313" key="9">
    <source>
        <dbReference type="EMBL" id="KAF8764453.1"/>
    </source>
</evidence>
<dbReference type="PROSITE" id="PS50071">
    <property type="entry name" value="HOMEOBOX_2"/>
    <property type="match status" value="1"/>
</dbReference>
<accession>A0A8T0E1X8</accession>
<feature type="compositionally biased region" description="Polar residues" evidence="7">
    <location>
        <begin position="241"/>
        <end position="252"/>
    </location>
</feature>
<comment type="caution">
    <text evidence="9">The sequence shown here is derived from an EMBL/GenBank/DDBJ whole genome shotgun (WGS) entry which is preliminary data.</text>
</comment>
<comment type="subcellular location">
    <subcellularLocation>
        <location evidence="1 5 6">Nucleus</location>
    </subcellularLocation>
</comment>
<evidence type="ECO:0000256" key="4">
    <source>
        <dbReference type="ARBA" id="ARBA00023242"/>
    </source>
</evidence>
<feature type="DNA-binding region" description="Homeobox" evidence="5">
    <location>
        <begin position="60"/>
        <end position="119"/>
    </location>
</feature>
<dbReference type="Gene3D" id="1.10.10.60">
    <property type="entry name" value="Homeodomain-like"/>
    <property type="match status" value="1"/>
</dbReference>
<dbReference type="AlphaFoldDB" id="A0A8T0E1X8"/>
<name>A0A8T0E1X8_ARGBR</name>
<proteinExistence type="predicted"/>
<dbReference type="PANTHER" id="PTHR24329:SF543">
    <property type="entry name" value="FI01017P-RELATED"/>
    <property type="match status" value="1"/>
</dbReference>
<dbReference type="EMBL" id="JABXBU010002231">
    <property type="protein sequence ID" value="KAF8764453.1"/>
    <property type="molecule type" value="Genomic_DNA"/>
</dbReference>
<keyword evidence="10" id="KW-1185">Reference proteome</keyword>
<dbReference type="InterPro" id="IPR017970">
    <property type="entry name" value="Homeobox_CS"/>
</dbReference>
<evidence type="ECO:0000313" key="10">
    <source>
        <dbReference type="Proteomes" id="UP000807504"/>
    </source>
</evidence>
<keyword evidence="3 5" id="KW-0371">Homeobox</keyword>
<evidence type="ECO:0000259" key="8">
    <source>
        <dbReference type="PROSITE" id="PS50071"/>
    </source>
</evidence>
<feature type="region of interest" description="Disordered" evidence="7">
    <location>
        <begin position="241"/>
        <end position="270"/>
    </location>
</feature>
<evidence type="ECO:0000256" key="2">
    <source>
        <dbReference type="ARBA" id="ARBA00023125"/>
    </source>
</evidence>
<evidence type="ECO:0000256" key="1">
    <source>
        <dbReference type="ARBA" id="ARBA00004123"/>
    </source>
</evidence>
<reference evidence="9" key="2">
    <citation type="submission" date="2020-06" db="EMBL/GenBank/DDBJ databases">
        <authorList>
            <person name="Sheffer M."/>
        </authorList>
    </citation>
    <scope>NUCLEOTIDE SEQUENCE</scope>
</reference>
<sequence length="270" mass="30632">MDIVIKKQKSILEPRSFRRKRRDFKEVGVEIPDILYAMAFVPSLSSHVSMNDYLLTRRRQRRNRTTFNPQQLTELELLFEKTHYPDVFLREEMAKKINLSEARVQVWFQNRRAKWRKQTRAQLILDVWRRYKLGAGPPNDSWLAAATHRFQPPQSAPPSAVSCAPATAPLYSAVPHVLYSDRLAVTQSMFSPMSIPCPISKSKNESYNYYTCQLGLPPTAYPSSMFPTSAASTSSVPFVTPLKNLSSPSTSEADGVGPDKTQKLSLSFAE</sequence>
<keyword evidence="2 5" id="KW-0238">DNA-binding</keyword>
<reference evidence="9" key="1">
    <citation type="journal article" date="2020" name="bioRxiv">
        <title>Chromosome-level reference genome of the European wasp spider Argiope bruennichi: a resource for studies on range expansion and evolutionary adaptation.</title>
        <authorList>
            <person name="Sheffer M.M."/>
            <person name="Hoppe A."/>
            <person name="Krehenwinkel H."/>
            <person name="Uhl G."/>
            <person name="Kuss A.W."/>
            <person name="Jensen L."/>
            <person name="Jensen C."/>
            <person name="Gillespie R.G."/>
            <person name="Hoff K.J."/>
            <person name="Prost S."/>
        </authorList>
    </citation>
    <scope>NUCLEOTIDE SEQUENCE</scope>
</reference>
<gene>
    <name evidence="9" type="ORF">HNY73_022523</name>
</gene>
<dbReference type="PANTHER" id="PTHR24329">
    <property type="entry name" value="HOMEOBOX PROTEIN ARISTALESS"/>
    <property type="match status" value="1"/>
</dbReference>
<dbReference type="InterPro" id="IPR050649">
    <property type="entry name" value="Paired_Homeobox_TFs"/>
</dbReference>
<feature type="domain" description="Homeobox" evidence="8">
    <location>
        <begin position="58"/>
        <end position="118"/>
    </location>
</feature>